<dbReference type="PANTHER" id="PTHR40980:SF4">
    <property type="entry name" value="TONB-DEPENDENT RECEPTOR-LIKE BETA-BARREL DOMAIN-CONTAINING PROTEIN"/>
    <property type="match status" value="1"/>
</dbReference>
<dbReference type="EMBL" id="JBHSCY010000001">
    <property type="protein sequence ID" value="MFC4268633.1"/>
    <property type="molecule type" value="Genomic_DNA"/>
</dbReference>
<dbReference type="InterPro" id="IPR037066">
    <property type="entry name" value="Plug_dom_sf"/>
</dbReference>
<feature type="domain" description="Outer membrane protein beta-barrel" evidence="6">
    <location>
        <begin position="372"/>
        <end position="774"/>
    </location>
</feature>
<feature type="domain" description="TonB-dependent receptor plug" evidence="5">
    <location>
        <begin position="129"/>
        <end position="216"/>
    </location>
</feature>
<dbReference type="Pfam" id="PF14905">
    <property type="entry name" value="OMP_b-brl_3"/>
    <property type="match status" value="1"/>
</dbReference>
<keyword evidence="7" id="KW-0675">Receptor</keyword>
<gene>
    <name evidence="7" type="ORF">ACFOWD_06920</name>
</gene>
<keyword evidence="4" id="KW-0732">Signal</keyword>
<feature type="signal peptide" evidence="4">
    <location>
        <begin position="1"/>
        <end position="21"/>
    </location>
</feature>
<dbReference type="Gene3D" id="2.40.170.20">
    <property type="entry name" value="TonB-dependent receptor, beta-barrel domain"/>
    <property type="match status" value="1"/>
</dbReference>
<dbReference type="Pfam" id="PF07715">
    <property type="entry name" value="Plug"/>
    <property type="match status" value="1"/>
</dbReference>
<comment type="caution">
    <text evidence="7">The sequence shown here is derived from an EMBL/GenBank/DDBJ whole genome shotgun (WGS) entry which is preliminary data.</text>
</comment>
<dbReference type="InterPro" id="IPR041700">
    <property type="entry name" value="OMP_b-brl_3"/>
</dbReference>
<evidence type="ECO:0000313" key="7">
    <source>
        <dbReference type="EMBL" id="MFC4268633.1"/>
    </source>
</evidence>
<feature type="chain" id="PRO_5045966778" evidence="4">
    <location>
        <begin position="22"/>
        <end position="799"/>
    </location>
</feature>
<evidence type="ECO:0000256" key="2">
    <source>
        <dbReference type="ARBA" id="ARBA00023136"/>
    </source>
</evidence>
<dbReference type="PANTHER" id="PTHR40980">
    <property type="entry name" value="PLUG DOMAIN-CONTAINING PROTEIN"/>
    <property type="match status" value="1"/>
</dbReference>
<protein>
    <submittedName>
        <fullName evidence="7">TonB-dependent receptor domain-containing protein</fullName>
    </submittedName>
</protein>
<dbReference type="Proteomes" id="UP001595826">
    <property type="component" value="Unassembled WGS sequence"/>
</dbReference>
<comment type="subcellular location">
    <subcellularLocation>
        <location evidence="1">Cell outer membrane</location>
    </subcellularLocation>
</comment>
<name>A0ABV8RB48_9FLAO</name>
<dbReference type="RefSeq" id="WP_377409196.1">
    <property type="nucleotide sequence ID" value="NZ_JBHSCY010000001.1"/>
</dbReference>
<accession>A0ABV8RB48</accession>
<dbReference type="SUPFAM" id="SSF49464">
    <property type="entry name" value="Carboxypeptidase regulatory domain-like"/>
    <property type="match status" value="1"/>
</dbReference>
<sequence>MKNSITLLCFYIFSNFTFSQATITGKIVDSNNNPLDAAAISLLSDSNQFIKGAVSNSKGFFKIANVKNGTYYLKIESLGFKVYKSDKIIITNDKNLNTIQLTSATEQLEEVVIKTEKPMIQVLADKTVFNVQNTINAAGDSGFDLLRKAPGVVIDNNDNLIVEGKNGVLFYIDGKPSVLRGEDLVNFLKTLQSSDIESIEIITQPSSKYDAEGNAGIINIVLKRDKSLGTNGSLTSGYTQGDFARFNNAVSFNNRNKKTSLYGSVSNGTGNSFGFLNLNRTQNNTNFNAKSETIFDYNRTNARFGFDWYTNKSSTFGVILSGNFSDNFSQNDSRTPITPQGQNQPDNVLVAESDTDSDVYNLYTNINYKYDNKKGTSFNVDVDFGKYKSDRENLQPNFYFNGDETQVISENTFFIVSPTTINLFTAKADYEQNFLKGKLSFGVKFSKINTANDFDFFNVNNGQNQIDNTRSNDFEYDEIINAAYINFNKKYKKVNIQFGLRIENTDSKGELTAMQTSNNNVVERNYTDWFPSAGITFTPNRKNSWALNYSRRIQRPNYQNLNPFEYRIDELSFRKGNPFLQPQYTNNLKLSHTYNYRLTTSFSYSFIKDLFAQVTEAQGNNQNFINVRNVANQRVYNLGISYPSKFNDWWSYYISINASRNEFIATNPDFIGISQNSLSFYAQNTFKLPNDFRFEVSGWYNSPSIWGGTYRTNSLGSLNLALQKKFLDDKLNVRIGIDDILFTSPWSGTTQFGDLFIDGSGGGDSRQFKINLTYNFGSNEVKKARNRKTGIEDEKNRIE</sequence>
<dbReference type="InterPro" id="IPR008969">
    <property type="entry name" value="CarboxyPept-like_regulatory"/>
</dbReference>
<organism evidence="7 8">
    <name type="scientific">Polaribacter marinivivus</name>
    <dbReference type="NCBI Taxonomy" id="1524260"/>
    <lineage>
        <taxon>Bacteria</taxon>
        <taxon>Pseudomonadati</taxon>
        <taxon>Bacteroidota</taxon>
        <taxon>Flavobacteriia</taxon>
        <taxon>Flavobacteriales</taxon>
        <taxon>Flavobacteriaceae</taxon>
    </lineage>
</organism>
<evidence type="ECO:0000259" key="5">
    <source>
        <dbReference type="Pfam" id="PF07715"/>
    </source>
</evidence>
<keyword evidence="3" id="KW-0998">Cell outer membrane</keyword>
<evidence type="ECO:0000256" key="1">
    <source>
        <dbReference type="ARBA" id="ARBA00004442"/>
    </source>
</evidence>
<dbReference type="Gene3D" id="2.170.130.10">
    <property type="entry name" value="TonB-dependent receptor, plug domain"/>
    <property type="match status" value="1"/>
</dbReference>
<dbReference type="Gene3D" id="2.60.40.1120">
    <property type="entry name" value="Carboxypeptidase-like, regulatory domain"/>
    <property type="match status" value="1"/>
</dbReference>
<reference evidence="8" key="1">
    <citation type="journal article" date="2019" name="Int. J. Syst. Evol. Microbiol.">
        <title>The Global Catalogue of Microorganisms (GCM) 10K type strain sequencing project: providing services to taxonomists for standard genome sequencing and annotation.</title>
        <authorList>
            <consortium name="The Broad Institute Genomics Platform"/>
            <consortium name="The Broad Institute Genome Sequencing Center for Infectious Disease"/>
            <person name="Wu L."/>
            <person name="Ma J."/>
        </authorList>
    </citation>
    <scope>NUCLEOTIDE SEQUENCE [LARGE SCALE GENOMIC DNA]</scope>
    <source>
        <strain evidence="8">CECT 8655</strain>
    </source>
</reference>
<evidence type="ECO:0000259" key="6">
    <source>
        <dbReference type="Pfam" id="PF14905"/>
    </source>
</evidence>
<dbReference type="SUPFAM" id="SSF56935">
    <property type="entry name" value="Porins"/>
    <property type="match status" value="1"/>
</dbReference>
<keyword evidence="2" id="KW-0472">Membrane</keyword>
<dbReference type="Pfam" id="PF13715">
    <property type="entry name" value="CarbopepD_reg_2"/>
    <property type="match status" value="1"/>
</dbReference>
<dbReference type="InterPro" id="IPR036942">
    <property type="entry name" value="Beta-barrel_TonB_sf"/>
</dbReference>
<evidence type="ECO:0000313" key="8">
    <source>
        <dbReference type="Proteomes" id="UP001595826"/>
    </source>
</evidence>
<proteinExistence type="predicted"/>
<dbReference type="InterPro" id="IPR012910">
    <property type="entry name" value="Plug_dom"/>
</dbReference>
<evidence type="ECO:0000256" key="4">
    <source>
        <dbReference type="SAM" id="SignalP"/>
    </source>
</evidence>
<keyword evidence="8" id="KW-1185">Reference proteome</keyword>
<evidence type="ECO:0000256" key="3">
    <source>
        <dbReference type="ARBA" id="ARBA00023237"/>
    </source>
</evidence>